<name>A0A0F9J356_9ZZZZ</name>
<proteinExistence type="predicted"/>
<feature type="non-terminal residue" evidence="1">
    <location>
        <position position="1"/>
    </location>
</feature>
<organism evidence="1">
    <name type="scientific">marine sediment metagenome</name>
    <dbReference type="NCBI Taxonomy" id="412755"/>
    <lineage>
        <taxon>unclassified sequences</taxon>
        <taxon>metagenomes</taxon>
        <taxon>ecological metagenomes</taxon>
    </lineage>
</organism>
<dbReference type="EMBL" id="LAZR01019140">
    <property type="protein sequence ID" value="KKL93602.1"/>
    <property type="molecule type" value="Genomic_DNA"/>
</dbReference>
<comment type="caution">
    <text evidence="1">The sequence shown here is derived from an EMBL/GenBank/DDBJ whole genome shotgun (WGS) entry which is preliminary data.</text>
</comment>
<dbReference type="AlphaFoldDB" id="A0A0F9J356"/>
<accession>A0A0F9J356</accession>
<sequence>KALNEIRELDYELFEKPKIKKPIKQGRFYYFYMVKGYNNKGKEIMGSSIGKILIEDYEVKQEIIEKLRKTGNIQELKKYLEQY</sequence>
<gene>
    <name evidence="1" type="ORF">LCGC14_1873020</name>
</gene>
<protein>
    <submittedName>
        <fullName evidence="1">Uncharacterized protein</fullName>
    </submittedName>
</protein>
<reference evidence="1" key="1">
    <citation type="journal article" date="2015" name="Nature">
        <title>Complex archaea that bridge the gap between prokaryotes and eukaryotes.</title>
        <authorList>
            <person name="Spang A."/>
            <person name="Saw J.H."/>
            <person name="Jorgensen S.L."/>
            <person name="Zaremba-Niedzwiedzka K."/>
            <person name="Martijn J."/>
            <person name="Lind A.E."/>
            <person name="van Eijk R."/>
            <person name="Schleper C."/>
            <person name="Guy L."/>
            <person name="Ettema T.J."/>
        </authorList>
    </citation>
    <scope>NUCLEOTIDE SEQUENCE</scope>
</reference>
<evidence type="ECO:0000313" key="1">
    <source>
        <dbReference type="EMBL" id="KKL93602.1"/>
    </source>
</evidence>